<accession>A0A6L2K945</accession>
<keyword evidence="3" id="KW-0695">RNA-directed DNA polymerase</keyword>
<dbReference type="Gene3D" id="3.30.420.10">
    <property type="entry name" value="Ribonuclease H-like superfamily/Ribonuclease H"/>
    <property type="match status" value="1"/>
</dbReference>
<keyword evidence="3" id="KW-0548">Nucleotidyltransferase</keyword>
<dbReference type="SUPFAM" id="SSF53098">
    <property type="entry name" value="Ribonuclease H-like"/>
    <property type="match status" value="1"/>
</dbReference>
<name>A0A6L2K945_TANCI</name>
<evidence type="ECO:0000313" key="3">
    <source>
        <dbReference type="EMBL" id="GEU45968.1"/>
    </source>
</evidence>
<keyword evidence="3" id="KW-0808">Transferase</keyword>
<dbReference type="PROSITE" id="PS50994">
    <property type="entry name" value="INTEGRASE"/>
    <property type="match status" value="1"/>
</dbReference>
<keyword evidence="1" id="KW-0175">Coiled coil</keyword>
<evidence type="ECO:0000259" key="2">
    <source>
        <dbReference type="PROSITE" id="PS50994"/>
    </source>
</evidence>
<dbReference type="InterPro" id="IPR001584">
    <property type="entry name" value="Integrase_cat-core"/>
</dbReference>
<sequence length="1002" mass="114024">LMIKLCSFEDVKNAYRCSPGYVPSNTEDKIFYTDDDLRDFLYRRGWICLREYESSRNVEVLDELHGGGDGLNTRFWFDTWILDLPLNVRFPQLFALELDKDISVAAKWSAPSFDASFRRQVRDGVERNQWSSLLHMLGTITLSSSPDRYICDLNGDGAYRVKDIRSELDDLFIPSSAVATRWVNLVPIKVNIFAWRVSLDRLQTREFVVGGTFNGRRSRLSLFGLLGSVLFVCRLSLKPCWRVFSTLLGGMSGPFGIDVEVPFNWSESDSKLIENPQMAKLHSFDTKMGVLAWERCHFIGFQEANMESEFMVLTAAGDDENATNPPLISPTQQAPHTLLTIKLSILKKGEYDIWAMKMEHYLGHTYYPKWEVIQKENSPDEPKVMVTIDGDGVDWTGHAEDDTKNYALMAFNSSNSGLDTEVTSCSKECEKTYAKLKKLYDEQREQLGDASIEIQAYTLALKNRSSDIEYSLVNDRFAKFEGMHAVPSPMIVIYMPLKSDFGIDESKFTYGPKQSKHNESDAKTSDLASCESNSSVQILESVPKLVESKPKAVSEPKVWFATHIIEEYKSDSDDEYVFKATVKQEIPSCAFINTVKHVKSHRQTVKDQDTCSQNPKVDKKDWTGLMSKRLGLGYGYTRKACFVCGSFSHLIRDCDFHEKRITKHVELNKSKNKVTSQRNDTPVWNNVQRLNHQNKFVTTTILTKTDRFLVNAAKQNFSTQAVSTSTVRKVNTARQIVNDIRPRDNLFKSHSPVRRPFNRTKAPKANFTNHKVNTAGDKMVSAAGGNRETAVKASAGCNWRSKRHYWNKVSKYNSGLKYRKCVDIKDPLGRTKHMTGNKAYLVEYQYFNGGPVAFGGSKGQITDTEYLVLSPDFKLPGENQVLLRVPRQNNMYSFNLENITPSGEFKNRDIIEFYASKMIKREYSNARTPQQNGVAERKNKTLIEAAKTMLGDLFLPNTFWAEAVSTACYVLNRVLVTKPQNKTPYGLITGKIPIIRYIRPFV</sequence>
<dbReference type="GO" id="GO:0003964">
    <property type="term" value="F:RNA-directed DNA polymerase activity"/>
    <property type="evidence" value="ECO:0007669"/>
    <property type="project" value="UniProtKB-KW"/>
</dbReference>
<comment type="caution">
    <text evidence="3">The sequence shown here is derived from an EMBL/GenBank/DDBJ whole genome shotgun (WGS) entry which is preliminary data.</text>
</comment>
<gene>
    <name evidence="3" type="ORF">Tci_017946</name>
</gene>
<feature type="non-terminal residue" evidence="3">
    <location>
        <position position="1"/>
    </location>
</feature>
<reference evidence="3" key="1">
    <citation type="journal article" date="2019" name="Sci. Rep.">
        <title>Draft genome of Tanacetum cinerariifolium, the natural source of mosquito coil.</title>
        <authorList>
            <person name="Yamashiro T."/>
            <person name="Shiraishi A."/>
            <person name="Satake H."/>
            <person name="Nakayama K."/>
        </authorList>
    </citation>
    <scope>NUCLEOTIDE SEQUENCE</scope>
</reference>
<dbReference type="PANTHER" id="PTHR42648">
    <property type="entry name" value="TRANSPOSASE, PUTATIVE-RELATED"/>
    <property type="match status" value="1"/>
</dbReference>
<dbReference type="GO" id="GO:0015074">
    <property type="term" value="P:DNA integration"/>
    <property type="evidence" value="ECO:0007669"/>
    <property type="project" value="InterPro"/>
</dbReference>
<dbReference type="AlphaFoldDB" id="A0A6L2K945"/>
<dbReference type="EMBL" id="BKCJ010002060">
    <property type="protein sequence ID" value="GEU45968.1"/>
    <property type="molecule type" value="Genomic_DNA"/>
</dbReference>
<dbReference type="InterPro" id="IPR058943">
    <property type="entry name" value="GT-1/4_C"/>
</dbReference>
<dbReference type="Pfam" id="PF26214">
    <property type="entry name" value="Ubiquitin_GT-1"/>
    <property type="match status" value="1"/>
</dbReference>
<protein>
    <submittedName>
        <fullName evidence="3">RNA-directed DNA polymerase, eukaryota</fullName>
    </submittedName>
</protein>
<dbReference type="InterPro" id="IPR012337">
    <property type="entry name" value="RNaseH-like_sf"/>
</dbReference>
<evidence type="ECO:0000256" key="1">
    <source>
        <dbReference type="SAM" id="Coils"/>
    </source>
</evidence>
<proteinExistence type="predicted"/>
<dbReference type="InterPro" id="IPR036397">
    <property type="entry name" value="RNaseH_sf"/>
</dbReference>
<organism evidence="3">
    <name type="scientific">Tanacetum cinerariifolium</name>
    <name type="common">Dalmatian daisy</name>
    <name type="synonym">Chrysanthemum cinerariifolium</name>
    <dbReference type="NCBI Taxonomy" id="118510"/>
    <lineage>
        <taxon>Eukaryota</taxon>
        <taxon>Viridiplantae</taxon>
        <taxon>Streptophyta</taxon>
        <taxon>Embryophyta</taxon>
        <taxon>Tracheophyta</taxon>
        <taxon>Spermatophyta</taxon>
        <taxon>Magnoliopsida</taxon>
        <taxon>eudicotyledons</taxon>
        <taxon>Gunneridae</taxon>
        <taxon>Pentapetalae</taxon>
        <taxon>asterids</taxon>
        <taxon>campanulids</taxon>
        <taxon>Asterales</taxon>
        <taxon>Asteraceae</taxon>
        <taxon>Asteroideae</taxon>
        <taxon>Anthemideae</taxon>
        <taxon>Anthemidinae</taxon>
        <taxon>Tanacetum</taxon>
    </lineage>
</organism>
<feature type="coiled-coil region" evidence="1">
    <location>
        <begin position="426"/>
        <end position="453"/>
    </location>
</feature>
<dbReference type="PANTHER" id="PTHR42648:SF32">
    <property type="entry name" value="RIBONUCLEASE H-LIKE DOMAIN, GAG-PRE-INTEGRASE DOMAIN PROTEIN-RELATED"/>
    <property type="match status" value="1"/>
</dbReference>
<feature type="domain" description="Integrase catalytic" evidence="2">
    <location>
        <begin position="904"/>
        <end position="992"/>
    </location>
</feature>
<dbReference type="InterPro" id="IPR039537">
    <property type="entry name" value="Retrotran_Ty1/copia-like"/>
</dbReference>
<dbReference type="GO" id="GO:0003676">
    <property type="term" value="F:nucleic acid binding"/>
    <property type="evidence" value="ECO:0007669"/>
    <property type="project" value="InterPro"/>
</dbReference>